<dbReference type="Proteomes" id="UP000193380">
    <property type="component" value="Unassembled WGS sequence"/>
</dbReference>
<dbReference type="PaxDb" id="8022-A0A060Z6P0"/>
<reference evidence="3" key="1">
    <citation type="journal article" date="2014" name="Nat. Commun.">
        <title>The rainbow trout genome provides novel insights into evolution after whole-genome duplication in vertebrates.</title>
        <authorList>
            <person name="Berthelot C."/>
            <person name="Brunet F."/>
            <person name="Chalopin D."/>
            <person name="Juanchich A."/>
            <person name="Bernard M."/>
            <person name="Noel B."/>
            <person name="Bento P."/>
            <person name="Da Silva C."/>
            <person name="Labadie K."/>
            <person name="Alberti A."/>
            <person name="Aury J.M."/>
            <person name="Louis A."/>
            <person name="Dehais P."/>
            <person name="Bardou P."/>
            <person name="Montfort J."/>
            <person name="Klopp C."/>
            <person name="Cabau C."/>
            <person name="Gaspin C."/>
            <person name="Thorgaard G.H."/>
            <person name="Boussaha M."/>
            <person name="Quillet E."/>
            <person name="Guyomard R."/>
            <person name="Galiana D."/>
            <person name="Bobe J."/>
            <person name="Volff J.N."/>
            <person name="Genet C."/>
            <person name="Wincker P."/>
            <person name="Jaillon O."/>
            <person name="Roest Crollius H."/>
            <person name="Guiguen Y."/>
        </authorList>
    </citation>
    <scope>NUCLEOTIDE SEQUENCE [LARGE SCALE GENOMIC DNA]</scope>
</reference>
<dbReference type="STRING" id="8022.A0A060Z6P0"/>
<sequence length="208" mass="22846">MSPSRENREILWYSDILLQVVSLSKPMEQVVPAPSLATSFPCKQCGKMFYKIKSRNAHMKIHRQQQDDWRHPPGLVINLAQNVTPNLGTNLPQLQASGRAYLPGPINNSNQHTGGAHTIIINNNTNSNISDPNIPNIPNTNTMTNSNSVSVIDSTPNQRGHAPLLSVQQSWDLFQLNSNPAAGFYYDPEVKGALGVTVGGVKGQVLWQ</sequence>
<name>A0A060Z6P0_ONCMY</name>
<feature type="domain" description="C2H2-type" evidence="2">
    <location>
        <begin position="40"/>
        <end position="67"/>
    </location>
</feature>
<keyword evidence="1" id="KW-0863">Zinc-finger</keyword>
<dbReference type="SUPFAM" id="SSF57667">
    <property type="entry name" value="beta-beta-alpha zinc fingers"/>
    <property type="match status" value="1"/>
</dbReference>
<dbReference type="PROSITE" id="PS00028">
    <property type="entry name" value="ZINC_FINGER_C2H2_1"/>
    <property type="match status" value="1"/>
</dbReference>
<dbReference type="GO" id="GO:0005667">
    <property type="term" value="C:transcription regulator complex"/>
    <property type="evidence" value="ECO:0007669"/>
    <property type="project" value="TreeGrafter"/>
</dbReference>
<dbReference type="PANTHER" id="PTHR16089">
    <property type="entry name" value="REST COREPRESSOR COREST PROTEIN-RELATED"/>
    <property type="match status" value="1"/>
</dbReference>
<dbReference type="GO" id="GO:0000118">
    <property type="term" value="C:histone deacetylase complex"/>
    <property type="evidence" value="ECO:0007669"/>
    <property type="project" value="TreeGrafter"/>
</dbReference>
<evidence type="ECO:0000313" key="4">
    <source>
        <dbReference type="Proteomes" id="UP000193380"/>
    </source>
</evidence>
<dbReference type="InterPro" id="IPR013087">
    <property type="entry name" value="Znf_C2H2_type"/>
</dbReference>
<dbReference type="GO" id="GO:0003714">
    <property type="term" value="F:transcription corepressor activity"/>
    <property type="evidence" value="ECO:0007669"/>
    <property type="project" value="TreeGrafter"/>
</dbReference>
<dbReference type="EMBL" id="FR947851">
    <property type="protein sequence ID" value="CDQ99552.1"/>
    <property type="molecule type" value="Genomic_DNA"/>
</dbReference>
<dbReference type="InterPro" id="IPR051066">
    <property type="entry name" value="Trans_reg/Corepressor"/>
</dbReference>
<dbReference type="AlphaFoldDB" id="A0A060Z6P0"/>
<gene>
    <name evidence="3" type="ORF">GSONMT00051910001</name>
</gene>
<evidence type="ECO:0000259" key="2">
    <source>
        <dbReference type="PROSITE" id="PS50157"/>
    </source>
</evidence>
<organism evidence="3 4">
    <name type="scientific">Oncorhynchus mykiss</name>
    <name type="common">Rainbow trout</name>
    <name type="synonym">Salmo gairdneri</name>
    <dbReference type="NCBI Taxonomy" id="8022"/>
    <lineage>
        <taxon>Eukaryota</taxon>
        <taxon>Metazoa</taxon>
        <taxon>Chordata</taxon>
        <taxon>Craniata</taxon>
        <taxon>Vertebrata</taxon>
        <taxon>Euteleostomi</taxon>
        <taxon>Actinopterygii</taxon>
        <taxon>Neopterygii</taxon>
        <taxon>Teleostei</taxon>
        <taxon>Protacanthopterygii</taxon>
        <taxon>Salmoniformes</taxon>
        <taxon>Salmonidae</taxon>
        <taxon>Salmoninae</taxon>
        <taxon>Oncorhynchus</taxon>
    </lineage>
</organism>
<evidence type="ECO:0000313" key="3">
    <source>
        <dbReference type="EMBL" id="CDQ99552.1"/>
    </source>
</evidence>
<proteinExistence type="predicted"/>
<keyword evidence="1" id="KW-0479">Metal-binding</keyword>
<protein>
    <recommendedName>
        <fullName evidence="2">C2H2-type domain-containing protein</fullName>
    </recommendedName>
</protein>
<dbReference type="PROSITE" id="PS50157">
    <property type="entry name" value="ZINC_FINGER_C2H2_2"/>
    <property type="match status" value="1"/>
</dbReference>
<accession>A0A060Z6P0</accession>
<dbReference type="GO" id="GO:0008270">
    <property type="term" value="F:zinc ion binding"/>
    <property type="evidence" value="ECO:0007669"/>
    <property type="project" value="UniProtKB-KW"/>
</dbReference>
<dbReference type="InterPro" id="IPR036236">
    <property type="entry name" value="Znf_C2H2_sf"/>
</dbReference>
<keyword evidence="1" id="KW-0862">Zinc</keyword>
<evidence type="ECO:0000256" key="1">
    <source>
        <dbReference type="PROSITE-ProRule" id="PRU00042"/>
    </source>
</evidence>
<dbReference type="GO" id="GO:0006357">
    <property type="term" value="P:regulation of transcription by RNA polymerase II"/>
    <property type="evidence" value="ECO:0007669"/>
    <property type="project" value="TreeGrafter"/>
</dbReference>
<dbReference type="PANTHER" id="PTHR16089:SF43">
    <property type="match status" value="1"/>
</dbReference>
<reference evidence="3" key="2">
    <citation type="submission" date="2014-03" db="EMBL/GenBank/DDBJ databases">
        <authorList>
            <person name="Genoscope - CEA"/>
        </authorList>
    </citation>
    <scope>NUCLEOTIDE SEQUENCE</scope>
</reference>